<reference evidence="1 2" key="2">
    <citation type="journal article" date="2016" name="Genome Announc.">
        <title>Draft Genome Sequence of Oceanobacillus picturae Heshi-B3, Isolated from Fermented Rice Bran in a Traditional Japanese Seafood Dish.</title>
        <authorList>
            <person name="Akuzawa S."/>
            <person name="Nagaoka J."/>
            <person name="Kanekatsu M."/>
            <person name="Kanesaki Y."/>
            <person name="Suzuki T."/>
        </authorList>
    </citation>
    <scope>NUCLEOTIDE SEQUENCE [LARGE SCALE GENOMIC DNA]</scope>
    <source>
        <strain evidence="1 2">Heshi-B3</strain>
    </source>
</reference>
<comment type="caution">
    <text evidence="1">The sequence shown here is derived from an EMBL/GenBank/DDBJ whole genome shotgun (WGS) entry which is preliminary data.</text>
</comment>
<evidence type="ECO:0000313" key="1">
    <source>
        <dbReference type="EMBL" id="GAQ19785.1"/>
    </source>
</evidence>
<protein>
    <submittedName>
        <fullName evidence="1">ABC transporter permease</fullName>
    </submittedName>
</protein>
<sequence length="75" mass="8810">MIKTFSATRRIALANNRPARIPPTVAKNPIKMFSKNTMRRICLLVAPNMIKRPNSFFRDCRKELIEYKTKKKENT</sequence>
<dbReference type="EMBL" id="BBXV01000069">
    <property type="protein sequence ID" value="GAQ19785.1"/>
    <property type="molecule type" value="Genomic_DNA"/>
</dbReference>
<dbReference type="Proteomes" id="UP000052946">
    <property type="component" value="Unassembled WGS sequence"/>
</dbReference>
<dbReference type="AlphaFoldDB" id="A0A0U9HD84"/>
<accession>A0A0U9HD84</accession>
<name>A0A0U9HD84_9BACI</name>
<evidence type="ECO:0000313" key="2">
    <source>
        <dbReference type="Proteomes" id="UP000052946"/>
    </source>
</evidence>
<gene>
    <name evidence="1" type="ORF">OPHB3_3769</name>
</gene>
<proteinExistence type="predicted"/>
<organism evidence="1 2">
    <name type="scientific">Oceanobacillus picturae</name>
    <dbReference type="NCBI Taxonomy" id="171693"/>
    <lineage>
        <taxon>Bacteria</taxon>
        <taxon>Bacillati</taxon>
        <taxon>Bacillota</taxon>
        <taxon>Bacilli</taxon>
        <taxon>Bacillales</taxon>
        <taxon>Bacillaceae</taxon>
        <taxon>Oceanobacillus</taxon>
    </lineage>
</organism>
<reference evidence="2" key="1">
    <citation type="submission" date="2015-07" db="EMBL/GenBank/DDBJ databases">
        <title>Draft Genome Sequence of Oceanobacillus picturae Heshi-B3 that Was Isolated from Fermented Rice Bran with Aging Salted Mackerel, Which Was Named Heshiko as Traditional Fermented Seafood in Japan.</title>
        <authorList>
            <person name="Akuzawa S."/>
            <person name="Nakagawa J."/>
            <person name="Kanekatsu T."/>
            <person name="Kanesaki Y."/>
            <person name="Suzuki T."/>
        </authorList>
    </citation>
    <scope>NUCLEOTIDE SEQUENCE [LARGE SCALE GENOMIC DNA]</scope>
    <source>
        <strain evidence="2">Heshi-B3</strain>
    </source>
</reference>